<reference evidence="4" key="1">
    <citation type="submission" date="2017-02" db="UniProtKB">
        <authorList>
            <consortium name="WormBaseParasite"/>
        </authorList>
    </citation>
    <scope>IDENTIFICATION</scope>
</reference>
<proteinExistence type="inferred from homology"/>
<dbReference type="PRINTS" id="PR00742">
    <property type="entry name" value="GLHYDRLASE35"/>
</dbReference>
<protein>
    <submittedName>
        <fullName evidence="4">Glyco_hydro_35 domain-containing protein</fullName>
    </submittedName>
</protein>
<dbReference type="InterPro" id="IPR031330">
    <property type="entry name" value="Gly_Hdrlase_35_cat"/>
</dbReference>
<dbReference type="SUPFAM" id="SSF51445">
    <property type="entry name" value="(Trans)glycosidases"/>
    <property type="match status" value="1"/>
</dbReference>
<dbReference type="Pfam" id="PF01301">
    <property type="entry name" value="Glyco_hydro_35"/>
    <property type="match status" value="1"/>
</dbReference>
<organism evidence="3 4">
    <name type="scientific">Ascaris lumbricoides</name>
    <name type="common">Giant roundworm</name>
    <dbReference type="NCBI Taxonomy" id="6252"/>
    <lineage>
        <taxon>Eukaryota</taxon>
        <taxon>Metazoa</taxon>
        <taxon>Ecdysozoa</taxon>
        <taxon>Nematoda</taxon>
        <taxon>Chromadorea</taxon>
        <taxon>Rhabditida</taxon>
        <taxon>Spirurina</taxon>
        <taxon>Ascaridomorpha</taxon>
        <taxon>Ascaridoidea</taxon>
        <taxon>Ascarididae</taxon>
        <taxon>Ascaris</taxon>
    </lineage>
</organism>
<dbReference type="Gene3D" id="3.20.20.80">
    <property type="entry name" value="Glycosidases"/>
    <property type="match status" value="1"/>
</dbReference>
<dbReference type="WBParaSite" id="ALUE_0000099701-mRNA-1">
    <property type="protein sequence ID" value="ALUE_0000099701-mRNA-1"/>
    <property type="gene ID" value="ALUE_0000099701"/>
</dbReference>
<dbReference type="GO" id="GO:0004553">
    <property type="term" value="F:hydrolase activity, hydrolyzing O-glycosyl compounds"/>
    <property type="evidence" value="ECO:0007669"/>
    <property type="project" value="InterPro"/>
</dbReference>
<dbReference type="InterPro" id="IPR001944">
    <property type="entry name" value="Glycoside_Hdrlase_35"/>
</dbReference>
<feature type="domain" description="Glycoside hydrolase 35 catalytic" evidence="2">
    <location>
        <begin position="3"/>
        <end position="78"/>
    </location>
</feature>
<evidence type="ECO:0000259" key="2">
    <source>
        <dbReference type="Pfam" id="PF01301"/>
    </source>
</evidence>
<dbReference type="Proteomes" id="UP000036681">
    <property type="component" value="Unplaced"/>
</dbReference>
<evidence type="ECO:0000256" key="1">
    <source>
        <dbReference type="ARBA" id="ARBA00009809"/>
    </source>
</evidence>
<dbReference type="InterPro" id="IPR017853">
    <property type="entry name" value="GH"/>
</dbReference>
<evidence type="ECO:0000313" key="3">
    <source>
        <dbReference type="Proteomes" id="UP000036681"/>
    </source>
</evidence>
<evidence type="ECO:0000313" key="4">
    <source>
        <dbReference type="WBParaSite" id="ALUE_0000099701-mRNA-1"/>
    </source>
</evidence>
<name>A0A0M3HHK2_ASCLU</name>
<accession>A0A0M3HHK2</accession>
<keyword evidence="3" id="KW-1185">Reference proteome</keyword>
<comment type="similarity">
    <text evidence="1">Belongs to the glycosyl hydrolase 35 family.</text>
</comment>
<sequence>MDKNFATQRSYEPNGPLVNSEFYPGWIVTWSQKGRIDPSVDEIINGSKYMFKLGASFNYYMFYGGTNFGFWNGAETTSAVSVFIDVG</sequence>
<dbReference type="AlphaFoldDB" id="A0A0M3HHK2"/>
<dbReference type="PANTHER" id="PTHR23421">
    <property type="entry name" value="BETA-GALACTOSIDASE RELATED"/>
    <property type="match status" value="1"/>
</dbReference>
<dbReference type="GO" id="GO:0005975">
    <property type="term" value="P:carbohydrate metabolic process"/>
    <property type="evidence" value="ECO:0007669"/>
    <property type="project" value="InterPro"/>
</dbReference>